<evidence type="ECO:0000313" key="2">
    <source>
        <dbReference type="EMBL" id="ART99972.1"/>
    </source>
</evidence>
<proteinExistence type="predicted"/>
<keyword evidence="3" id="KW-1185">Reference proteome</keyword>
<gene>
    <name evidence="2" type="ORF">LOKVESSMR4R_00637</name>
</gene>
<sequence>MTTFAKMNEIDVLRVKLEMLKHQHRDLDAAIAALHERAATDMLTVKRLKKQKLALKDQIVALEDRIHPDIIA</sequence>
<dbReference type="KEGG" id="lvs:LOKVESSMR4R_00637"/>
<dbReference type="EMBL" id="CP021431">
    <property type="protein sequence ID" value="ART99972.1"/>
    <property type="molecule type" value="Genomic_DNA"/>
</dbReference>
<dbReference type="AlphaFoldDB" id="A0A1Y0E8U5"/>
<dbReference type="RefSeq" id="WP_087206264.1">
    <property type="nucleotide sequence ID" value="NZ_CP021431.1"/>
</dbReference>
<dbReference type="InterPro" id="IPR038444">
    <property type="entry name" value="DUF465_sf"/>
</dbReference>
<dbReference type="Pfam" id="PF04325">
    <property type="entry name" value="DUF465"/>
    <property type="match status" value="1"/>
</dbReference>
<accession>A0A1Y0E8U5</accession>
<organism evidence="2 3">
    <name type="scientific">Yoonia vestfoldensis</name>
    <dbReference type="NCBI Taxonomy" id="245188"/>
    <lineage>
        <taxon>Bacteria</taxon>
        <taxon>Pseudomonadati</taxon>
        <taxon>Pseudomonadota</taxon>
        <taxon>Alphaproteobacteria</taxon>
        <taxon>Rhodobacterales</taxon>
        <taxon>Paracoccaceae</taxon>
        <taxon>Yoonia</taxon>
    </lineage>
</organism>
<evidence type="ECO:0000313" key="3">
    <source>
        <dbReference type="Proteomes" id="UP000195273"/>
    </source>
</evidence>
<name>A0A1Y0E8U5_9RHOB</name>
<protein>
    <recommendedName>
        <fullName evidence="4">DUF465 domain-containing protein</fullName>
    </recommendedName>
</protein>
<feature type="coiled-coil region" evidence="1">
    <location>
        <begin position="17"/>
        <end position="65"/>
    </location>
</feature>
<keyword evidence="1" id="KW-0175">Coiled coil</keyword>
<dbReference type="OrthoDB" id="7869924at2"/>
<dbReference type="Gene3D" id="6.10.280.50">
    <property type="match status" value="1"/>
</dbReference>
<dbReference type="Proteomes" id="UP000195273">
    <property type="component" value="Chromosome"/>
</dbReference>
<dbReference type="InterPro" id="IPR007420">
    <property type="entry name" value="DUF465"/>
</dbReference>
<reference evidence="2 3" key="1">
    <citation type="submission" date="2017-05" db="EMBL/GenBank/DDBJ databases">
        <title>Genome Sequence of Loktanella vestfoldensis Strain SMR4r Isolated from a Culture of the Diatom Skeletonema marinoi.</title>
        <authorList>
            <person name="Topel M."/>
            <person name="Pinder M.I.M."/>
            <person name="Johansson O.N."/>
            <person name="Kourtchenko O."/>
            <person name="Godhe A."/>
            <person name="Clarke A.K."/>
        </authorList>
    </citation>
    <scope>NUCLEOTIDE SEQUENCE [LARGE SCALE GENOMIC DNA]</scope>
    <source>
        <strain evidence="2 3">SMR4r</strain>
    </source>
</reference>
<evidence type="ECO:0008006" key="4">
    <source>
        <dbReference type="Google" id="ProtNLM"/>
    </source>
</evidence>
<evidence type="ECO:0000256" key="1">
    <source>
        <dbReference type="SAM" id="Coils"/>
    </source>
</evidence>